<evidence type="ECO:0000313" key="1">
    <source>
        <dbReference type="EMBL" id="MYN00920.1"/>
    </source>
</evidence>
<dbReference type="RefSeq" id="WP_161023914.1">
    <property type="nucleotide sequence ID" value="NZ_WWCJ01000001.1"/>
</dbReference>
<sequence length="147" mass="16659">MSSSEVLAFQYLWDGSQPGWVLTRLYGNDVGLSLKFEQPDGPSPRELMAVRRSVSEYKSLPLSQVIERLRGCPIFFLGRFESRYARRVADACRNEGLSVLEKILDTPQFLPTNEITKSVLVIEDDELAKCVYDSALQHGIPVRHVEN</sequence>
<dbReference type="EMBL" id="WWCJ01000001">
    <property type="protein sequence ID" value="MYN00920.1"/>
    <property type="molecule type" value="Genomic_DNA"/>
</dbReference>
<accession>A0A6N9HBT4</accession>
<dbReference type="Proteomes" id="UP000448575">
    <property type="component" value="Unassembled WGS sequence"/>
</dbReference>
<name>A0A6N9HBT4_9BURK</name>
<evidence type="ECO:0000313" key="2">
    <source>
        <dbReference type="Proteomes" id="UP000448575"/>
    </source>
</evidence>
<keyword evidence="2" id="KW-1185">Reference proteome</keyword>
<proteinExistence type="predicted"/>
<organism evidence="1 2">
    <name type="scientific">Pseudoduganella guangdongensis</name>
    <dbReference type="NCBI Taxonomy" id="2692179"/>
    <lineage>
        <taxon>Bacteria</taxon>
        <taxon>Pseudomonadati</taxon>
        <taxon>Pseudomonadota</taxon>
        <taxon>Betaproteobacteria</taxon>
        <taxon>Burkholderiales</taxon>
        <taxon>Oxalobacteraceae</taxon>
        <taxon>Telluria group</taxon>
        <taxon>Pseudoduganella</taxon>
    </lineage>
</organism>
<gene>
    <name evidence="1" type="ORF">GTP41_02290</name>
</gene>
<dbReference type="AlphaFoldDB" id="A0A6N9HBT4"/>
<reference evidence="1 2" key="1">
    <citation type="submission" date="2019-12" db="EMBL/GenBank/DDBJ databases">
        <title>Novel species isolated from a subtropical stream in China.</title>
        <authorList>
            <person name="Lu H."/>
        </authorList>
    </citation>
    <scope>NUCLEOTIDE SEQUENCE [LARGE SCALE GENOMIC DNA]</scope>
    <source>
        <strain evidence="1 2">DS3</strain>
    </source>
</reference>
<comment type="caution">
    <text evidence="1">The sequence shown here is derived from an EMBL/GenBank/DDBJ whole genome shotgun (WGS) entry which is preliminary data.</text>
</comment>
<protein>
    <submittedName>
        <fullName evidence="1">Uncharacterized protein</fullName>
    </submittedName>
</protein>